<feature type="chain" id="PRO_5002097528" description="DUF3299 domain-containing protein" evidence="1">
    <location>
        <begin position="27"/>
        <end position="184"/>
    </location>
</feature>
<evidence type="ECO:0000313" key="3">
    <source>
        <dbReference type="Proteomes" id="UP000031368"/>
    </source>
</evidence>
<accession>A0A0B4XD56</accession>
<dbReference type="Pfam" id="PF11736">
    <property type="entry name" value="DUF3299"/>
    <property type="match status" value="1"/>
</dbReference>
<gene>
    <name evidence="2" type="ORF">RGR602_PC00407</name>
</gene>
<dbReference type="KEGG" id="rga:RGR602_PC00407"/>
<keyword evidence="3" id="KW-1185">Reference proteome</keyword>
<sequence length="184" mass="20045">MRRALFLLKLTTIMIGTACQASGAFAGAQPVLWSALRPADQSRSDMPLPGMASTQSQGETLAWRDEAHAVELTGFILPVDQDRNLVYEFMLVPWAGACSHSAAPPPNQLVHVVADEPFHLSRVYEVVTVTGNLRPGLDKTQLFIMDGVRVLDYGYSMSHAHVEKATGIADPDLRSISPFAVLSR</sequence>
<dbReference type="HOGENOM" id="CLU_1467083_0_0_5"/>
<proteinExistence type="predicted"/>
<reference evidence="2 3" key="1">
    <citation type="submission" date="2013-11" db="EMBL/GenBank/DDBJ databases">
        <title>Complete genome sequence of Rhizobium gallicum bv. gallicum R602.</title>
        <authorList>
            <person name="Bustos P."/>
            <person name="Santamaria R.I."/>
            <person name="Lozano L."/>
            <person name="Acosta J.L."/>
            <person name="Ormeno-Orrillo E."/>
            <person name="Rogel M.A."/>
            <person name="Romero D."/>
            <person name="Cevallos M.A."/>
            <person name="Martinez-Romero E."/>
            <person name="Gonzalez V."/>
        </authorList>
    </citation>
    <scope>NUCLEOTIDE SEQUENCE [LARGE SCALE GENOMIC DNA]</scope>
    <source>
        <strain evidence="2 3">R602</strain>
        <plasmid evidence="2 3">pRgalR602c</plasmid>
    </source>
</reference>
<feature type="signal peptide" evidence="1">
    <location>
        <begin position="1"/>
        <end position="26"/>
    </location>
</feature>
<keyword evidence="2" id="KW-0614">Plasmid</keyword>
<evidence type="ECO:0000256" key="1">
    <source>
        <dbReference type="SAM" id="SignalP"/>
    </source>
</evidence>
<geneLocation type="plasmid" evidence="2 3">
    <name>pRgalR602c</name>
</geneLocation>
<dbReference type="Gene3D" id="2.40.50.870">
    <property type="entry name" value="Protein of unknown function (DUF3299)"/>
    <property type="match status" value="1"/>
</dbReference>
<evidence type="ECO:0000313" key="2">
    <source>
        <dbReference type="EMBL" id="AJD44447.1"/>
    </source>
</evidence>
<dbReference type="InterPro" id="IPR021727">
    <property type="entry name" value="DUF3299"/>
</dbReference>
<dbReference type="Proteomes" id="UP000031368">
    <property type="component" value="Plasmid pRgalR602c"/>
</dbReference>
<dbReference type="RefSeq" id="WP_170250625.1">
    <property type="nucleotide sequence ID" value="NZ_CP006880.1"/>
</dbReference>
<dbReference type="EMBL" id="CP006880">
    <property type="protein sequence ID" value="AJD44447.1"/>
    <property type="molecule type" value="Genomic_DNA"/>
</dbReference>
<evidence type="ECO:0008006" key="4">
    <source>
        <dbReference type="Google" id="ProtNLM"/>
    </source>
</evidence>
<organism evidence="2 3">
    <name type="scientific">Rhizobium gallicum bv. gallicum R602sp</name>
    <dbReference type="NCBI Taxonomy" id="1041138"/>
    <lineage>
        <taxon>Bacteria</taxon>
        <taxon>Pseudomonadati</taxon>
        <taxon>Pseudomonadota</taxon>
        <taxon>Alphaproteobacteria</taxon>
        <taxon>Hyphomicrobiales</taxon>
        <taxon>Rhizobiaceae</taxon>
        <taxon>Rhizobium/Agrobacterium group</taxon>
        <taxon>Rhizobium</taxon>
    </lineage>
</organism>
<keyword evidence="1" id="KW-0732">Signal</keyword>
<name>A0A0B4XD56_9HYPH</name>
<protein>
    <recommendedName>
        <fullName evidence="4">DUF3299 domain-containing protein</fullName>
    </recommendedName>
</protein>
<dbReference type="AlphaFoldDB" id="A0A0B4XD56"/>